<dbReference type="RefSeq" id="WP_126011157.1">
    <property type="nucleotide sequence ID" value="NZ_CP032509.1"/>
</dbReference>
<feature type="compositionally biased region" description="Acidic residues" evidence="1">
    <location>
        <begin position="71"/>
        <end position="84"/>
    </location>
</feature>
<dbReference type="KEGG" id="abaw:D5400_17450"/>
<keyword evidence="4" id="KW-1185">Reference proteome</keyword>
<organism evidence="3 4">
    <name type="scientific">Georhizobium profundi</name>
    <dbReference type="NCBI Taxonomy" id="2341112"/>
    <lineage>
        <taxon>Bacteria</taxon>
        <taxon>Pseudomonadati</taxon>
        <taxon>Pseudomonadota</taxon>
        <taxon>Alphaproteobacteria</taxon>
        <taxon>Hyphomicrobiales</taxon>
        <taxon>Rhizobiaceae</taxon>
        <taxon>Georhizobium</taxon>
    </lineage>
</organism>
<evidence type="ECO:0000313" key="3">
    <source>
        <dbReference type="EMBL" id="AZN72826.1"/>
    </source>
</evidence>
<dbReference type="AlphaFoldDB" id="A0A3S9B793"/>
<accession>A0A3S9B793</accession>
<reference evidence="3 4" key="1">
    <citation type="submission" date="2018-09" db="EMBL/GenBank/DDBJ databases">
        <title>Marinorhizobium profundi gen. nov., sp. nov., isolated from a deep-sea sediment sample from the New Britain Trench and proposal of Marinorhizobiaceae fam. nov. in the order Rhizobiales of the class Alphaproteobacteria.</title>
        <authorList>
            <person name="Cao J."/>
        </authorList>
    </citation>
    <scope>NUCLEOTIDE SEQUENCE [LARGE SCALE GENOMIC DNA]</scope>
    <source>
        <strain evidence="3 4">WS11</strain>
    </source>
</reference>
<feature type="region of interest" description="Disordered" evidence="1">
    <location>
        <begin position="34"/>
        <end position="133"/>
    </location>
</feature>
<dbReference type="EMBL" id="CP032509">
    <property type="protein sequence ID" value="AZN72826.1"/>
    <property type="molecule type" value="Genomic_DNA"/>
</dbReference>
<feature type="chain" id="PRO_5019305475" evidence="2">
    <location>
        <begin position="20"/>
        <end position="133"/>
    </location>
</feature>
<evidence type="ECO:0000313" key="4">
    <source>
        <dbReference type="Proteomes" id="UP000268192"/>
    </source>
</evidence>
<dbReference type="Proteomes" id="UP000268192">
    <property type="component" value="Chromosome"/>
</dbReference>
<name>A0A3S9B793_9HYPH</name>
<keyword evidence="2" id="KW-0732">Signal</keyword>
<protein>
    <submittedName>
        <fullName evidence="3">Uncharacterized protein</fullName>
    </submittedName>
</protein>
<sequence length="133" mass="13384">MTKVIALLTATLMSSAAIAAPMVGDHSATDRAEAPIILAQAADNNADAGESPDGPIIEEEDTEVMGTTTGPDEEQADNDGDDGESPSAAVVDDEELIDEDASGVTTGPDASQADNDMSEGETPRGPVVDGAAQ</sequence>
<feature type="compositionally biased region" description="Acidic residues" evidence="1">
    <location>
        <begin position="91"/>
        <end position="101"/>
    </location>
</feature>
<dbReference type="OrthoDB" id="9836320at2"/>
<feature type="signal peptide" evidence="2">
    <location>
        <begin position="1"/>
        <end position="19"/>
    </location>
</feature>
<feature type="compositionally biased region" description="Polar residues" evidence="1">
    <location>
        <begin position="103"/>
        <end position="115"/>
    </location>
</feature>
<gene>
    <name evidence="3" type="ORF">D5400_17450</name>
</gene>
<proteinExistence type="predicted"/>
<evidence type="ECO:0000256" key="2">
    <source>
        <dbReference type="SAM" id="SignalP"/>
    </source>
</evidence>
<evidence type="ECO:0000256" key="1">
    <source>
        <dbReference type="SAM" id="MobiDB-lite"/>
    </source>
</evidence>